<reference evidence="2 3" key="1">
    <citation type="submission" date="2016-11" db="EMBL/GenBank/DDBJ databases">
        <authorList>
            <person name="Jaros S."/>
            <person name="Januszkiewicz K."/>
            <person name="Wedrychowicz H."/>
        </authorList>
    </citation>
    <scope>NUCLEOTIDE SEQUENCE [LARGE SCALE GENOMIC DNA]</scope>
    <source>
        <strain evidence="2 3">DSM 9297</strain>
    </source>
</reference>
<accession>A0A1M5JMX0</accession>
<dbReference type="OrthoDB" id="339372at2157"/>
<name>A0A1M5JMX0_9EURY</name>
<keyword evidence="3" id="KW-1185">Reference proteome</keyword>
<organism evidence="2 3">
    <name type="scientific">Halobaculum gomorrense</name>
    <dbReference type="NCBI Taxonomy" id="43928"/>
    <lineage>
        <taxon>Archaea</taxon>
        <taxon>Methanobacteriati</taxon>
        <taxon>Methanobacteriota</taxon>
        <taxon>Stenosarchaea group</taxon>
        <taxon>Halobacteria</taxon>
        <taxon>Halobacteriales</taxon>
        <taxon>Haloferacaceae</taxon>
        <taxon>Halobaculum</taxon>
    </lineage>
</organism>
<evidence type="ECO:0000256" key="1">
    <source>
        <dbReference type="SAM" id="Phobius"/>
    </source>
</evidence>
<dbReference type="STRING" id="43928.SAMN05443636_0189"/>
<dbReference type="AlphaFoldDB" id="A0A1M5JMX0"/>
<keyword evidence="1" id="KW-1133">Transmembrane helix</keyword>
<protein>
    <submittedName>
        <fullName evidence="2">Uncharacterized protein</fullName>
    </submittedName>
</protein>
<dbReference type="EMBL" id="FQWV01000001">
    <property type="protein sequence ID" value="SHG41932.1"/>
    <property type="molecule type" value="Genomic_DNA"/>
</dbReference>
<evidence type="ECO:0000313" key="2">
    <source>
        <dbReference type="EMBL" id="SHG41932.1"/>
    </source>
</evidence>
<dbReference type="RefSeq" id="WP_073306543.1">
    <property type="nucleotide sequence ID" value="NZ_FQWV01000001.1"/>
</dbReference>
<evidence type="ECO:0000313" key="3">
    <source>
        <dbReference type="Proteomes" id="UP000184357"/>
    </source>
</evidence>
<keyword evidence="1" id="KW-0472">Membrane</keyword>
<keyword evidence="1" id="KW-0812">Transmembrane</keyword>
<gene>
    <name evidence="2" type="ORF">SAMN05443636_0189</name>
</gene>
<sequence>MRRATLAGALLVGKGLDAVSTVVVLRLSDSVRESVPLSRALMAWLGPVGGMALLTAVTMVVVGLLAESGVLIDRLAGGDTPEWYVPGLRAAVYLGCAAWFVLIGLWNFSHLL</sequence>
<dbReference type="Proteomes" id="UP000184357">
    <property type="component" value="Unassembled WGS sequence"/>
</dbReference>
<feature type="transmembrane region" description="Helical" evidence="1">
    <location>
        <begin position="42"/>
        <end position="66"/>
    </location>
</feature>
<proteinExistence type="predicted"/>
<feature type="transmembrane region" description="Helical" evidence="1">
    <location>
        <begin position="87"/>
        <end position="108"/>
    </location>
</feature>